<dbReference type="GO" id="GO:0036122">
    <property type="term" value="F:BMP binding"/>
    <property type="evidence" value="ECO:0007669"/>
    <property type="project" value="TreeGrafter"/>
</dbReference>
<dbReference type="GO" id="GO:0008201">
    <property type="term" value="F:heparin binding"/>
    <property type="evidence" value="ECO:0007669"/>
    <property type="project" value="UniProtKB-KW"/>
</dbReference>
<evidence type="ECO:0000256" key="3">
    <source>
        <dbReference type="ARBA" id="ARBA00007850"/>
    </source>
</evidence>
<organism evidence="16 17">
    <name type="scientific">Salarias fasciatus</name>
    <name type="common">Jewelled blenny</name>
    <name type="synonym">Blennius fasciatus</name>
    <dbReference type="NCBI Taxonomy" id="181472"/>
    <lineage>
        <taxon>Eukaryota</taxon>
        <taxon>Metazoa</taxon>
        <taxon>Chordata</taxon>
        <taxon>Craniata</taxon>
        <taxon>Vertebrata</taxon>
        <taxon>Euteleostomi</taxon>
        <taxon>Actinopterygii</taxon>
        <taxon>Neopterygii</taxon>
        <taxon>Teleostei</taxon>
        <taxon>Neoteleostei</taxon>
        <taxon>Acanthomorphata</taxon>
        <taxon>Ovalentaria</taxon>
        <taxon>Blenniimorphae</taxon>
        <taxon>Blenniiformes</taxon>
        <taxon>Blennioidei</taxon>
        <taxon>Blenniidae</taxon>
        <taxon>Salariinae</taxon>
        <taxon>Salarias</taxon>
    </lineage>
</organism>
<sequence length="211" mass="22921">MQVSPAVLVSRRALPLLLLLLLLQFCCAAARGRSGVRNGATEVLPEDRDDPRSGTGNLSAANGSDSLSNRATQGARSGTEPGAGELGCREQRSARSVSDGWCRSAEPVRELRCSGQCLPSRLLPNAIGRGRWWRGGASDYRCVPAHFRTRRVRLRCPDGAARSLKLRLPTSCQCKRSRPAHNRSDAVEPPAPPRRRKQHRSHAAPPTGNSF</sequence>
<evidence type="ECO:0000256" key="6">
    <source>
        <dbReference type="ARBA" id="ARBA00022525"/>
    </source>
</evidence>
<comment type="function">
    <text evidence="1">Negative regulator of bone growth that acts through inhibition of Wnt signaling and bone formation.</text>
</comment>
<dbReference type="GO" id="GO:0001503">
    <property type="term" value="P:ossification"/>
    <property type="evidence" value="ECO:0007669"/>
    <property type="project" value="TreeGrafter"/>
</dbReference>
<evidence type="ECO:0000256" key="11">
    <source>
        <dbReference type="ARBA" id="ARBA00023180"/>
    </source>
</evidence>
<evidence type="ECO:0000256" key="14">
    <source>
        <dbReference type="SAM" id="SignalP"/>
    </source>
</evidence>
<name>A0A672HVK5_SALFA</name>
<feature type="signal peptide" evidence="14">
    <location>
        <begin position="1"/>
        <end position="28"/>
    </location>
</feature>
<reference evidence="16" key="2">
    <citation type="submission" date="2025-09" db="UniProtKB">
        <authorList>
            <consortium name="Ensembl"/>
        </authorList>
    </citation>
    <scope>IDENTIFICATION</scope>
</reference>
<dbReference type="OMA" id="MFKNDAT"/>
<evidence type="ECO:0000313" key="16">
    <source>
        <dbReference type="Ensembl" id="ENSSFAP00005032970.1"/>
    </source>
</evidence>
<evidence type="ECO:0000256" key="8">
    <source>
        <dbReference type="ARBA" id="ARBA00022687"/>
    </source>
</evidence>
<comment type="subunit">
    <text evidence="4">Interacts with LRP4 (via the extracellular domain); the interaction facilitates the inhibition of Wnt signaling. Interacts with LRP5 (via the first two YWTD-EGF repeat domains); the interaction inhibits Wnt-mediated signaling. Interacts with LRP6.</text>
</comment>
<dbReference type="PANTHER" id="PTHR14903">
    <property type="entry name" value="SCLEROSTIN-RELATED"/>
    <property type="match status" value="1"/>
</dbReference>
<dbReference type="Gene3D" id="2.10.90.10">
    <property type="entry name" value="Cystine-knot cytokines"/>
    <property type="match status" value="1"/>
</dbReference>
<comment type="subcellular location">
    <subcellularLocation>
        <location evidence="2">Secreted</location>
    </subcellularLocation>
</comment>
<dbReference type="GO" id="GO:0016055">
    <property type="term" value="P:Wnt signaling pathway"/>
    <property type="evidence" value="ECO:0007669"/>
    <property type="project" value="UniProtKB-KW"/>
</dbReference>
<evidence type="ECO:0000259" key="15">
    <source>
        <dbReference type="PROSITE" id="PS01225"/>
    </source>
</evidence>
<evidence type="ECO:0000256" key="10">
    <source>
        <dbReference type="ARBA" id="ARBA00023157"/>
    </source>
</evidence>
<keyword evidence="10" id="KW-1015">Disulfide bond</keyword>
<feature type="domain" description="CTCK" evidence="15">
    <location>
        <begin position="88"/>
        <end position="179"/>
    </location>
</feature>
<dbReference type="GO" id="GO:0030178">
    <property type="term" value="P:negative regulation of Wnt signaling pathway"/>
    <property type="evidence" value="ECO:0007669"/>
    <property type="project" value="TreeGrafter"/>
</dbReference>
<evidence type="ECO:0000256" key="9">
    <source>
        <dbReference type="ARBA" id="ARBA00022729"/>
    </source>
</evidence>
<proteinExistence type="inferred from homology"/>
<dbReference type="OrthoDB" id="6624188at2759"/>
<dbReference type="SMART" id="SM00041">
    <property type="entry name" value="CT"/>
    <property type="match status" value="1"/>
</dbReference>
<keyword evidence="7" id="KW-0358">Heparin-binding</keyword>
<evidence type="ECO:0000256" key="7">
    <source>
        <dbReference type="ARBA" id="ARBA00022674"/>
    </source>
</evidence>
<feature type="compositionally biased region" description="Basic residues" evidence="13">
    <location>
        <begin position="193"/>
        <end position="202"/>
    </location>
</feature>
<dbReference type="Proteomes" id="UP000472267">
    <property type="component" value="Unassembled WGS sequence"/>
</dbReference>
<gene>
    <name evidence="16" type="primary">sost</name>
</gene>
<evidence type="ECO:0000256" key="4">
    <source>
        <dbReference type="ARBA" id="ARBA00011121"/>
    </source>
</evidence>
<accession>A0A672HVK5</accession>
<dbReference type="InParanoid" id="A0A672HVK5"/>
<dbReference type="GO" id="GO:0030514">
    <property type="term" value="P:negative regulation of BMP signaling pathway"/>
    <property type="evidence" value="ECO:0007669"/>
    <property type="project" value="TreeGrafter"/>
</dbReference>
<dbReference type="Ensembl" id="ENSSFAT00005034129.1">
    <property type="protein sequence ID" value="ENSSFAP00005032970.1"/>
    <property type="gene ID" value="ENSSFAG00005016677.1"/>
</dbReference>
<keyword evidence="6" id="KW-0964">Secreted</keyword>
<keyword evidence="17" id="KW-1185">Reference proteome</keyword>
<evidence type="ECO:0000313" key="17">
    <source>
        <dbReference type="Proteomes" id="UP000472267"/>
    </source>
</evidence>
<keyword evidence="8" id="KW-0879">Wnt signaling pathway</keyword>
<evidence type="ECO:0000256" key="2">
    <source>
        <dbReference type="ARBA" id="ARBA00004613"/>
    </source>
</evidence>
<dbReference type="InterPro" id="IPR029034">
    <property type="entry name" value="Cystine-knot_cytokine"/>
</dbReference>
<comment type="caution">
    <text evidence="12">Lacks conserved residue(s) required for the propagation of feature annotation.</text>
</comment>
<dbReference type="InterPro" id="IPR008835">
    <property type="entry name" value="Sclerostin/SOSTDC1"/>
</dbReference>
<evidence type="ECO:0000256" key="5">
    <source>
        <dbReference type="ARBA" id="ARBA00018019"/>
    </source>
</evidence>
<feature type="compositionally biased region" description="Polar residues" evidence="13">
    <location>
        <begin position="54"/>
        <end position="76"/>
    </location>
</feature>
<evidence type="ECO:0000256" key="1">
    <source>
        <dbReference type="ARBA" id="ARBA00002193"/>
    </source>
</evidence>
<dbReference type="InterPro" id="IPR006207">
    <property type="entry name" value="Cys_knot_C"/>
</dbReference>
<dbReference type="AlphaFoldDB" id="A0A672HVK5"/>
<feature type="chain" id="PRO_5025653389" description="Sclerostin" evidence="14">
    <location>
        <begin position="29"/>
        <end position="211"/>
    </location>
</feature>
<protein>
    <recommendedName>
        <fullName evidence="5">Sclerostin</fullName>
    </recommendedName>
</protein>
<reference evidence="16" key="1">
    <citation type="submission" date="2025-08" db="UniProtKB">
        <authorList>
            <consortium name="Ensembl"/>
        </authorList>
    </citation>
    <scope>IDENTIFICATION</scope>
</reference>
<dbReference type="PROSITE" id="PS01225">
    <property type="entry name" value="CTCK_2"/>
    <property type="match status" value="1"/>
</dbReference>
<dbReference type="PANTHER" id="PTHR14903:SF4">
    <property type="entry name" value="SCLEROSTIN"/>
    <property type="match status" value="1"/>
</dbReference>
<keyword evidence="11" id="KW-0325">Glycoprotein</keyword>
<comment type="similarity">
    <text evidence="3">Belongs to the sclerostin family.</text>
</comment>
<feature type="region of interest" description="Disordered" evidence="13">
    <location>
        <begin position="173"/>
        <end position="211"/>
    </location>
</feature>
<evidence type="ECO:0000256" key="12">
    <source>
        <dbReference type="PROSITE-ProRule" id="PRU00039"/>
    </source>
</evidence>
<dbReference type="FunCoup" id="A0A672HVK5">
    <property type="interactions" value="669"/>
</dbReference>
<dbReference type="Pfam" id="PF05463">
    <property type="entry name" value="Sclerostin"/>
    <property type="match status" value="1"/>
</dbReference>
<dbReference type="GO" id="GO:0005615">
    <property type="term" value="C:extracellular space"/>
    <property type="evidence" value="ECO:0007669"/>
    <property type="project" value="InterPro"/>
</dbReference>
<feature type="region of interest" description="Disordered" evidence="13">
    <location>
        <begin position="40"/>
        <end position="91"/>
    </location>
</feature>
<evidence type="ECO:0000256" key="13">
    <source>
        <dbReference type="SAM" id="MobiDB-lite"/>
    </source>
</evidence>
<keyword evidence="9 14" id="KW-0732">Signal</keyword>